<keyword evidence="7" id="KW-1185">Reference proteome</keyword>
<evidence type="ECO:0000256" key="4">
    <source>
        <dbReference type="PROSITE-ProRule" id="PRU00076"/>
    </source>
</evidence>
<keyword evidence="1 4" id="KW-0245">EGF-like domain</keyword>
<dbReference type="SMART" id="SM00181">
    <property type="entry name" value="EGF"/>
    <property type="match status" value="3"/>
</dbReference>
<reference evidence="6" key="1">
    <citation type="submission" date="2023-08" db="EMBL/GenBank/DDBJ databases">
        <title>Draft sequence of the Babesia gibsoni genome.</title>
        <authorList>
            <person name="Yamagishi J.Y."/>
            <person name="Xuan X.X."/>
        </authorList>
    </citation>
    <scope>NUCLEOTIDE SEQUENCE</scope>
    <source>
        <strain evidence="6">Azabu</strain>
    </source>
</reference>
<feature type="disulfide bond" evidence="4">
    <location>
        <begin position="98"/>
        <end position="108"/>
    </location>
</feature>
<evidence type="ECO:0000256" key="1">
    <source>
        <dbReference type="ARBA" id="ARBA00022536"/>
    </source>
</evidence>
<keyword evidence="2" id="KW-0677">Repeat</keyword>
<accession>A0AAD8PE31</accession>
<dbReference type="InterPro" id="IPR051022">
    <property type="entry name" value="Notch_Cell-Fate_Det"/>
</dbReference>
<keyword evidence="3 4" id="KW-1015">Disulfide bond</keyword>
<organism evidence="6 7">
    <name type="scientific">Babesia gibsoni</name>
    <dbReference type="NCBI Taxonomy" id="33632"/>
    <lineage>
        <taxon>Eukaryota</taxon>
        <taxon>Sar</taxon>
        <taxon>Alveolata</taxon>
        <taxon>Apicomplexa</taxon>
        <taxon>Aconoidasida</taxon>
        <taxon>Piroplasmida</taxon>
        <taxon>Babesiidae</taxon>
        <taxon>Babesia</taxon>
    </lineage>
</organism>
<comment type="caution">
    <text evidence="4">Lacks conserved residue(s) required for the propagation of feature annotation.</text>
</comment>
<dbReference type="InterPro" id="IPR000742">
    <property type="entry name" value="EGF"/>
</dbReference>
<evidence type="ECO:0000256" key="3">
    <source>
        <dbReference type="ARBA" id="ARBA00023157"/>
    </source>
</evidence>
<name>A0AAD8PE31_BABGI</name>
<dbReference type="PROSITE" id="PS50026">
    <property type="entry name" value="EGF_3"/>
    <property type="match status" value="3"/>
</dbReference>
<evidence type="ECO:0000259" key="5">
    <source>
        <dbReference type="PROSITE" id="PS50026"/>
    </source>
</evidence>
<dbReference type="PROSITE" id="PS01186">
    <property type="entry name" value="EGF_2"/>
    <property type="match status" value="1"/>
</dbReference>
<dbReference type="AlphaFoldDB" id="A0AAD8PE31"/>
<protein>
    <recommendedName>
        <fullName evidence="5">EGF-like domain-containing protein</fullName>
    </recommendedName>
</protein>
<evidence type="ECO:0000256" key="2">
    <source>
        <dbReference type="ARBA" id="ARBA00022737"/>
    </source>
</evidence>
<evidence type="ECO:0000313" key="6">
    <source>
        <dbReference type="EMBL" id="KAK1443131.1"/>
    </source>
</evidence>
<dbReference type="PANTHER" id="PTHR24049">
    <property type="entry name" value="CRUMBS FAMILY MEMBER"/>
    <property type="match status" value="1"/>
</dbReference>
<dbReference type="Proteomes" id="UP001230268">
    <property type="component" value="Unassembled WGS sequence"/>
</dbReference>
<dbReference type="SUPFAM" id="SSF57196">
    <property type="entry name" value="EGF/Laminin"/>
    <property type="match status" value="2"/>
</dbReference>
<proteinExistence type="predicted"/>
<feature type="domain" description="EGF-like" evidence="5">
    <location>
        <begin position="133"/>
        <end position="173"/>
    </location>
</feature>
<sequence length="213" mass="23667">MAVRRVGIIKPETRRFTIDISILLLGYFVCRFSSAVADDTSPDKVHACKNGATCVELVDTHKPKKLCICTPGFTGWDCSEPVDYCNKHCRSFSRSVPCNQALCNHGLCNNKTEYPYYACDCGPFYSGKNCEIEYNPCSQANTNPCENGTCTFIKGTNQVMCKCHSGWTTLQNQQFIKLNWNGTEIFVSPPCSEKIQRGITGAAPLLSPSEFSR</sequence>
<comment type="caution">
    <text evidence="6">The sequence shown here is derived from an EMBL/GenBank/DDBJ whole genome shotgun (WGS) entry which is preliminary data.</text>
</comment>
<feature type="domain" description="EGF-like" evidence="5">
    <location>
        <begin position="94"/>
        <end position="131"/>
    </location>
</feature>
<dbReference type="EMBL" id="JAVEPI010000002">
    <property type="protein sequence ID" value="KAK1443131.1"/>
    <property type="molecule type" value="Genomic_DNA"/>
</dbReference>
<dbReference type="Gene3D" id="2.10.25.10">
    <property type="entry name" value="Laminin"/>
    <property type="match status" value="2"/>
</dbReference>
<feature type="disulfide bond" evidence="4">
    <location>
        <begin position="69"/>
        <end position="78"/>
    </location>
</feature>
<dbReference type="PROSITE" id="PS00022">
    <property type="entry name" value="EGF_1"/>
    <property type="match status" value="2"/>
</dbReference>
<feature type="domain" description="EGF-like" evidence="5">
    <location>
        <begin position="36"/>
        <end position="79"/>
    </location>
</feature>
<feature type="disulfide bond" evidence="4">
    <location>
        <begin position="121"/>
        <end position="130"/>
    </location>
</feature>
<gene>
    <name evidence="6" type="ORF">BgAZ_200070</name>
</gene>
<evidence type="ECO:0000313" key="7">
    <source>
        <dbReference type="Proteomes" id="UP001230268"/>
    </source>
</evidence>